<name>A0AAD7GNF0_MYCRO</name>
<reference evidence="11" key="1">
    <citation type="submission" date="2023-03" db="EMBL/GenBank/DDBJ databases">
        <title>Massive genome expansion in bonnet fungi (Mycena s.s.) driven by repeated elements and novel gene families across ecological guilds.</title>
        <authorList>
            <consortium name="Lawrence Berkeley National Laboratory"/>
            <person name="Harder C.B."/>
            <person name="Miyauchi S."/>
            <person name="Viragh M."/>
            <person name="Kuo A."/>
            <person name="Thoen E."/>
            <person name="Andreopoulos B."/>
            <person name="Lu D."/>
            <person name="Skrede I."/>
            <person name="Drula E."/>
            <person name="Henrissat B."/>
            <person name="Morin E."/>
            <person name="Kohler A."/>
            <person name="Barry K."/>
            <person name="LaButti K."/>
            <person name="Morin E."/>
            <person name="Salamov A."/>
            <person name="Lipzen A."/>
            <person name="Mereny Z."/>
            <person name="Hegedus B."/>
            <person name="Baldrian P."/>
            <person name="Stursova M."/>
            <person name="Weitz H."/>
            <person name="Taylor A."/>
            <person name="Grigoriev I.V."/>
            <person name="Nagy L.G."/>
            <person name="Martin F."/>
            <person name="Kauserud H."/>
        </authorList>
    </citation>
    <scope>NUCLEOTIDE SEQUENCE</scope>
    <source>
        <strain evidence="11">CBHHK067</strain>
    </source>
</reference>
<dbReference type="PANTHER" id="PTHR31323:SF15">
    <property type="entry name" value="MECHANOSENSITIVE ION CHANNEL PROTEIN MSY1"/>
    <property type="match status" value="1"/>
</dbReference>
<dbReference type="EMBL" id="JARKIE010000013">
    <property type="protein sequence ID" value="KAJ7703178.1"/>
    <property type="molecule type" value="Genomic_DNA"/>
</dbReference>
<evidence type="ECO:0000256" key="1">
    <source>
        <dbReference type="ARBA" id="ARBA00004127"/>
    </source>
</evidence>
<evidence type="ECO:0000313" key="12">
    <source>
        <dbReference type="Proteomes" id="UP001221757"/>
    </source>
</evidence>
<dbReference type="Pfam" id="PF00924">
    <property type="entry name" value="MS_channel_2nd"/>
    <property type="match status" value="1"/>
</dbReference>
<keyword evidence="6" id="KW-0256">Endoplasmic reticulum</keyword>
<organism evidence="11 12">
    <name type="scientific">Mycena rosella</name>
    <name type="common">Pink bonnet</name>
    <name type="synonym">Agaricus rosellus</name>
    <dbReference type="NCBI Taxonomy" id="1033263"/>
    <lineage>
        <taxon>Eukaryota</taxon>
        <taxon>Fungi</taxon>
        <taxon>Dikarya</taxon>
        <taxon>Basidiomycota</taxon>
        <taxon>Agaricomycotina</taxon>
        <taxon>Agaricomycetes</taxon>
        <taxon>Agaricomycetidae</taxon>
        <taxon>Agaricales</taxon>
        <taxon>Marasmiineae</taxon>
        <taxon>Mycenaceae</taxon>
        <taxon>Mycena</taxon>
    </lineage>
</organism>
<dbReference type="GO" id="GO:0006874">
    <property type="term" value="P:intracellular calcium ion homeostasis"/>
    <property type="evidence" value="ECO:0007669"/>
    <property type="project" value="TreeGrafter"/>
</dbReference>
<dbReference type="InterPro" id="IPR023408">
    <property type="entry name" value="MscS_beta-dom_sf"/>
</dbReference>
<dbReference type="InterPro" id="IPR010920">
    <property type="entry name" value="LSM_dom_sf"/>
</dbReference>
<evidence type="ECO:0000259" key="10">
    <source>
        <dbReference type="Pfam" id="PF25886"/>
    </source>
</evidence>
<evidence type="ECO:0000313" key="11">
    <source>
        <dbReference type="EMBL" id="KAJ7703178.1"/>
    </source>
</evidence>
<keyword evidence="4 8" id="KW-1133">Transmembrane helix</keyword>
<accession>A0AAD7GNF0</accession>
<keyword evidence="5 6" id="KW-0472">Membrane</keyword>
<evidence type="ECO:0000256" key="8">
    <source>
        <dbReference type="SAM" id="Phobius"/>
    </source>
</evidence>
<dbReference type="GO" id="GO:0005262">
    <property type="term" value="F:calcium channel activity"/>
    <property type="evidence" value="ECO:0007669"/>
    <property type="project" value="TreeGrafter"/>
</dbReference>
<evidence type="ECO:0000256" key="5">
    <source>
        <dbReference type="ARBA" id="ARBA00023136"/>
    </source>
</evidence>
<proteinExistence type="inferred from homology"/>
<dbReference type="Proteomes" id="UP001221757">
    <property type="component" value="Unassembled WGS sequence"/>
</dbReference>
<dbReference type="SUPFAM" id="SSF50182">
    <property type="entry name" value="Sm-like ribonucleoproteins"/>
    <property type="match status" value="1"/>
</dbReference>
<evidence type="ECO:0000256" key="3">
    <source>
        <dbReference type="ARBA" id="ARBA00022692"/>
    </source>
</evidence>
<feature type="transmembrane region" description="Helical" evidence="8">
    <location>
        <begin position="412"/>
        <end position="436"/>
    </location>
</feature>
<feature type="region of interest" description="Disordered" evidence="7">
    <location>
        <begin position="658"/>
        <end position="681"/>
    </location>
</feature>
<keyword evidence="3 8" id="KW-0812">Transmembrane</keyword>
<feature type="transmembrane region" description="Helical" evidence="8">
    <location>
        <begin position="385"/>
        <end position="406"/>
    </location>
</feature>
<dbReference type="AlphaFoldDB" id="A0AAD7GNF0"/>
<protein>
    <recommendedName>
        <fullName evidence="6">Mechanosensitive ion channel protein</fullName>
    </recommendedName>
</protein>
<dbReference type="InterPro" id="IPR006685">
    <property type="entry name" value="MscS_channel_2nd"/>
</dbReference>
<feature type="domain" description="Mechanosensitive ion channel MscS" evidence="9">
    <location>
        <begin position="423"/>
        <end position="490"/>
    </location>
</feature>
<gene>
    <name evidence="11" type="ORF">B0H17DRAFT_1003677</name>
</gene>
<feature type="transmembrane region" description="Helical" evidence="8">
    <location>
        <begin position="37"/>
        <end position="60"/>
    </location>
</feature>
<sequence length="681" mass="75755">MEHSYQEFDPSRNASEAHLAFADGDLPKNQVSKLYNYLLNVSIVSRWILFIVPILGIIWIPGILALTKFPNAQVWGVGLLYWSIWLSVCWGGWWAALAASMIFPLVVRRTVGLVAVGTRRYLDWLQALHRYVAIFLWTLGIFISYNPLINSRQSSNAGDNSIKIIDLGQKLFFALMLCAAVLLFEKFSIQWIAGKFHERSYSERIADQKFAVNSLVTLYRHSKNIARPDALHSNSTRDILNPTRFLKKALKGVRTAAKTTTTAFGNVASEITGSSVLQPNSPQSIVQTALESANQSRLLARRLFYSFAKPNAESLVVEDIARFFPTAEEADMVFLLFDGDNNGDTTIAELELAIMEFHREQLSIEHSMQDLDSAVGRLDNIFMSLYVVIAILIVAVALEAQVATLVTSAGTLVLGLSWLIGGTLSEVLTSIIFLFIKHPFDVGDRVCIDKTNYTVKEIRLLSTIFINSDGVYVQAPNTVLNAQLIQNIRRSPQMSESFSFDVNYSTTFEEVELLRQRMLTFVTTERRDFQPVFDVAVVDFPDQEKMTLQADIKYKSNGQQGALKAKRRNKWLCALKAAMADLGIYGPSGNPHGEPGTQRYTEVPWHEVQAETHKTKNSQGKTADTAAPVGGWHLSGQNAVLLDDDVFGDPDELHMTSPRAAGQAAPGLMPIPSYIPPGPSQ</sequence>
<comment type="similarity">
    <text evidence="2 6">Belongs to the MscS (TC 1.A.23) family.</text>
</comment>
<dbReference type="InterPro" id="IPR058650">
    <property type="entry name" value="Msy1/2-like"/>
</dbReference>
<dbReference type="Pfam" id="PF25886">
    <property type="entry name" value="Msy1"/>
    <property type="match status" value="1"/>
</dbReference>
<evidence type="ECO:0000256" key="7">
    <source>
        <dbReference type="SAM" id="MobiDB-lite"/>
    </source>
</evidence>
<dbReference type="GO" id="GO:0005789">
    <property type="term" value="C:endoplasmic reticulum membrane"/>
    <property type="evidence" value="ECO:0007669"/>
    <property type="project" value="UniProtKB-SubCell"/>
</dbReference>
<feature type="transmembrane region" description="Helical" evidence="8">
    <location>
        <begin position="128"/>
        <end position="147"/>
    </location>
</feature>
<evidence type="ECO:0000256" key="2">
    <source>
        <dbReference type="ARBA" id="ARBA00008017"/>
    </source>
</evidence>
<evidence type="ECO:0000256" key="6">
    <source>
        <dbReference type="PIRNR" id="PIRNR017209"/>
    </source>
</evidence>
<dbReference type="PIRSF" id="PIRSF017209">
    <property type="entry name" value="Memb_At2g17000_prd"/>
    <property type="match status" value="1"/>
</dbReference>
<keyword evidence="12" id="KW-1185">Reference proteome</keyword>
<feature type="domain" description="Mechanosensitive ion channel protein Msy1/2-like transmembrane" evidence="10">
    <location>
        <begin position="32"/>
        <end position="196"/>
    </location>
</feature>
<evidence type="ECO:0000256" key="4">
    <source>
        <dbReference type="ARBA" id="ARBA00022989"/>
    </source>
</evidence>
<dbReference type="Gene3D" id="2.30.30.60">
    <property type="match status" value="1"/>
</dbReference>
<dbReference type="PANTHER" id="PTHR31323">
    <property type="entry name" value="MECHANOSENSITIVE ION CHANNEL PROTEIN MSY2"/>
    <property type="match status" value="1"/>
</dbReference>
<dbReference type="InterPro" id="IPR016688">
    <property type="entry name" value="MscS-like_plants/fungi"/>
</dbReference>
<feature type="transmembrane region" description="Helical" evidence="8">
    <location>
        <begin position="80"/>
        <end position="107"/>
    </location>
</feature>
<feature type="transmembrane region" description="Helical" evidence="8">
    <location>
        <begin position="167"/>
        <end position="184"/>
    </location>
</feature>
<comment type="caution">
    <text evidence="11">The sequence shown here is derived from an EMBL/GenBank/DDBJ whole genome shotgun (WGS) entry which is preliminary data.</text>
</comment>
<evidence type="ECO:0000259" key="9">
    <source>
        <dbReference type="Pfam" id="PF00924"/>
    </source>
</evidence>
<comment type="subcellular location">
    <subcellularLocation>
        <location evidence="1">Endomembrane system</location>
        <topology evidence="1">Multi-pass membrane protein</topology>
    </subcellularLocation>
    <subcellularLocation>
        <location evidence="6">Endoplasmic reticulum membrane</location>
    </subcellularLocation>
</comment>